<protein>
    <submittedName>
        <fullName evidence="1">Uncharacterized protein</fullName>
    </submittedName>
</protein>
<dbReference type="EMBL" id="JACXVP010000173">
    <property type="protein sequence ID" value="KAG5568300.1"/>
    <property type="molecule type" value="Genomic_DNA"/>
</dbReference>
<organism evidence="1 2">
    <name type="scientific">Solanum commersonii</name>
    <name type="common">Commerson's wild potato</name>
    <name type="synonym">Commerson's nightshade</name>
    <dbReference type="NCBI Taxonomy" id="4109"/>
    <lineage>
        <taxon>Eukaryota</taxon>
        <taxon>Viridiplantae</taxon>
        <taxon>Streptophyta</taxon>
        <taxon>Embryophyta</taxon>
        <taxon>Tracheophyta</taxon>
        <taxon>Spermatophyta</taxon>
        <taxon>Magnoliopsida</taxon>
        <taxon>eudicotyledons</taxon>
        <taxon>Gunneridae</taxon>
        <taxon>Pentapetalae</taxon>
        <taxon>asterids</taxon>
        <taxon>lamiids</taxon>
        <taxon>Solanales</taxon>
        <taxon>Solanaceae</taxon>
        <taxon>Solanoideae</taxon>
        <taxon>Solaneae</taxon>
        <taxon>Solanum</taxon>
    </lineage>
</organism>
<evidence type="ECO:0000313" key="2">
    <source>
        <dbReference type="Proteomes" id="UP000824120"/>
    </source>
</evidence>
<accession>A0A9J5VYR6</accession>
<comment type="caution">
    <text evidence="1">The sequence shown here is derived from an EMBL/GenBank/DDBJ whole genome shotgun (WGS) entry which is preliminary data.</text>
</comment>
<keyword evidence="2" id="KW-1185">Reference proteome</keyword>
<evidence type="ECO:0000313" key="1">
    <source>
        <dbReference type="EMBL" id="KAG5568300.1"/>
    </source>
</evidence>
<dbReference type="AlphaFoldDB" id="A0A9J5VYR6"/>
<proteinExistence type="predicted"/>
<sequence>MVLEEFVLRVSGLRILSTANLRPKSMPRSSAWRALTWGKIFHFPIGNLQPFRHQVVLQSHGNDMCSVHSMVIFLEDIVISANPEIPEGEGESFVPCKPLVERLSCQASLDDVDISDAFPSQSMDW</sequence>
<gene>
    <name evidence="1" type="ORF">H5410_064688</name>
</gene>
<dbReference type="Proteomes" id="UP000824120">
    <property type="component" value="Unassembled WGS sequence"/>
</dbReference>
<reference evidence="1" key="1">
    <citation type="submission" date="2020-09" db="EMBL/GenBank/DDBJ databases">
        <title>De no assembly of potato wild relative species, Solanum commersonii.</title>
        <authorList>
            <person name="Cho K."/>
        </authorList>
    </citation>
    <scope>NUCLEOTIDE SEQUENCE</scope>
    <source>
        <strain evidence="1">LZ3.2</strain>
        <tissue evidence="1">Leaf</tissue>
    </source>
</reference>
<name>A0A9J5VYR6_SOLCO</name>